<dbReference type="Proteomes" id="UP001497512">
    <property type="component" value="Chromosome 3"/>
</dbReference>
<keyword evidence="1" id="KW-0472">Membrane</keyword>
<organism evidence="2 3">
    <name type="scientific">Sphagnum troendelagicum</name>
    <dbReference type="NCBI Taxonomy" id="128251"/>
    <lineage>
        <taxon>Eukaryota</taxon>
        <taxon>Viridiplantae</taxon>
        <taxon>Streptophyta</taxon>
        <taxon>Embryophyta</taxon>
        <taxon>Bryophyta</taxon>
        <taxon>Sphagnophytina</taxon>
        <taxon>Sphagnopsida</taxon>
        <taxon>Sphagnales</taxon>
        <taxon>Sphagnaceae</taxon>
        <taxon>Sphagnum</taxon>
    </lineage>
</organism>
<evidence type="ECO:0008006" key="4">
    <source>
        <dbReference type="Google" id="ProtNLM"/>
    </source>
</evidence>
<feature type="transmembrane region" description="Helical" evidence="1">
    <location>
        <begin position="74"/>
        <end position="96"/>
    </location>
</feature>
<dbReference type="PANTHER" id="PTHR31134">
    <property type="entry name" value="TRANSMEMBRANE PROTEIN 128"/>
    <property type="match status" value="1"/>
</dbReference>
<keyword evidence="1" id="KW-1133">Transmembrane helix</keyword>
<protein>
    <recommendedName>
        <fullName evidence="4">Transmembrane protein 128</fullName>
    </recommendedName>
</protein>
<feature type="transmembrane region" description="Helical" evidence="1">
    <location>
        <begin position="108"/>
        <end position="130"/>
    </location>
</feature>
<sequence>MATVRQRFNLAPDYGGELGLGPVLPPAPSGPPPWRRRFENFLWIAAATFAIYYGDSQKHLFHVLFYDPRIRRIPFNLGLVCLAINAVIFAYLAVWLRHIIKTEEKWELIAPAAIPSATLIGLTACLLFSIALWPIWGILTLPLLFTLFMAFVVISPYLPPYSRSDGESLRSD</sequence>
<reference evidence="2" key="1">
    <citation type="submission" date="2024-02" db="EMBL/GenBank/DDBJ databases">
        <authorList>
            <consortium name="ELIXIR-Norway"/>
            <consortium name="Elixir Norway"/>
        </authorList>
    </citation>
    <scope>NUCLEOTIDE SEQUENCE</scope>
</reference>
<dbReference type="Pfam" id="PF20479">
    <property type="entry name" value="TMEM128"/>
    <property type="match status" value="1"/>
</dbReference>
<evidence type="ECO:0000313" key="3">
    <source>
        <dbReference type="Proteomes" id="UP001497512"/>
    </source>
</evidence>
<evidence type="ECO:0000256" key="1">
    <source>
        <dbReference type="SAM" id="Phobius"/>
    </source>
</evidence>
<name>A0ABP0UG16_9BRYO</name>
<proteinExistence type="predicted"/>
<feature type="transmembrane region" description="Helical" evidence="1">
    <location>
        <begin position="136"/>
        <end position="158"/>
    </location>
</feature>
<keyword evidence="1" id="KW-0812">Transmembrane</keyword>
<gene>
    <name evidence="2" type="ORF">CSSPTR1EN2_LOCUS15397</name>
</gene>
<dbReference type="EMBL" id="OZ019895">
    <property type="protein sequence ID" value="CAK9220328.1"/>
    <property type="molecule type" value="Genomic_DNA"/>
</dbReference>
<evidence type="ECO:0000313" key="2">
    <source>
        <dbReference type="EMBL" id="CAK9220328.1"/>
    </source>
</evidence>
<accession>A0ABP0UG16</accession>
<keyword evidence="3" id="KW-1185">Reference proteome</keyword>
<dbReference type="InterPro" id="IPR033579">
    <property type="entry name" value="TMEM128"/>
</dbReference>
<dbReference type="PANTHER" id="PTHR31134:SF1">
    <property type="entry name" value="TRANSMEMBRANE PROTEIN 128"/>
    <property type="match status" value="1"/>
</dbReference>